<feature type="domain" description="HNH nuclease" evidence="1">
    <location>
        <begin position="11"/>
        <end position="59"/>
    </location>
</feature>
<evidence type="ECO:0000313" key="3">
    <source>
        <dbReference type="Proteomes" id="UP000010809"/>
    </source>
</evidence>
<evidence type="ECO:0000259" key="1">
    <source>
        <dbReference type="Pfam" id="PF13391"/>
    </source>
</evidence>
<keyword evidence="2" id="KW-0378">Hydrolase</keyword>
<name>L0DWG7_THIND</name>
<dbReference type="EMBL" id="CP003989">
    <property type="protein sequence ID" value="AGA33358.1"/>
    <property type="molecule type" value="Genomic_DNA"/>
</dbReference>
<dbReference type="Proteomes" id="UP000010809">
    <property type="component" value="Chromosome"/>
</dbReference>
<dbReference type="AlphaFoldDB" id="L0DWG7"/>
<dbReference type="KEGG" id="tni:TVNIR_1694"/>
<sequence length="114" mass="12864">MVRAEPDMIRCAVTQERTLPALEAAHIRPYADGGVHEASNGLLLRRDLHSLFDAGYVTVTPELRFEVSRRIRAEFENGRQYYALHGQTIFAPEGTADRPNPAALSWHNDQCFRG</sequence>
<reference evidence="2" key="1">
    <citation type="submission" date="2015-12" db="EMBL/GenBank/DDBJ databases">
        <authorList>
            <person name="Tikhonova T.V."/>
            <person name="Pavlov A.R."/>
            <person name="Beletsky A.V."/>
            <person name="Mardanov A.V."/>
            <person name="Sorokin D.Y."/>
            <person name="Ravin N.V."/>
            <person name="Popov V.O."/>
        </authorList>
    </citation>
    <scope>NUCLEOTIDE SEQUENCE</scope>
    <source>
        <strain evidence="2">DSM 14787</strain>
    </source>
</reference>
<dbReference type="HOGENOM" id="CLU_2120015_0_0_6"/>
<organism evidence="2 3">
    <name type="scientific">Thioalkalivibrio nitratireducens (strain DSM 14787 / UNIQEM 213 / ALEN2)</name>
    <dbReference type="NCBI Taxonomy" id="1255043"/>
    <lineage>
        <taxon>Bacteria</taxon>
        <taxon>Pseudomonadati</taxon>
        <taxon>Pseudomonadota</taxon>
        <taxon>Gammaproteobacteria</taxon>
        <taxon>Chromatiales</taxon>
        <taxon>Ectothiorhodospiraceae</taxon>
        <taxon>Thioalkalivibrio</taxon>
    </lineage>
</organism>
<dbReference type="GO" id="GO:0004519">
    <property type="term" value="F:endonuclease activity"/>
    <property type="evidence" value="ECO:0007669"/>
    <property type="project" value="UniProtKB-KW"/>
</dbReference>
<keyword evidence="2" id="KW-0540">Nuclease</keyword>
<gene>
    <name evidence="2" type="ordered locus">TVNIR_1694</name>
</gene>
<accession>L0DWG7</accession>
<proteinExistence type="predicted"/>
<evidence type="ECO:0000313" key="2">
    <source>
        <dbReference type="EMBL" id="AGA33358.1"/>
    </source>
</evidence>
<dbReference type="eggNOG" id="COG3440">
    <property type="taxonomic scope" value="Bacteria"/>
</dbReference>
<dbReference type="Pfam" id="PF13391">
    <property type="entry name" value="HNH_2"/>
    <property type="match status" value="1"/>
</dbReference>
<dbReference type="InterPro" id="IPR003615">
    <property type="entry name" value="HNH_nuc"/>
</dbReference>
<dbReference type="PATRIC" id="fig|1255043.3.peg.1715"/>
<keyword evidence="2" id="KW-0255">Endonuclease</keyword>
<keyword evidence="3" id="KW-1185">Reference proteome</keyword>
<protein>
    <submittedName>
        <fullName evidence="2">Restriction endonuclease</fullName>
    </submittedName>
</protein>